<evidence type="ECO:0000256" key="4">
    <source>
        <dbReference type="ARBA" id="ARBA00022630"/>
    </source>
</evidence>
<dbReference type="EMBL" id="JAQGLA010000002">
    <property type="protein sequence ID" value="MDA3624116.1"/>
    <property type="molecule type" value="Genomic_DNA"/>
</dbReference>
<dbReference type="SUPFAM" id="SSF51971">
    <property type="entry name" value="Nucleotide-binding domain"/>
    <property type="match status" value="1"/>
</dbReference>
<gene>
    <name evidence="12" type="ORF">OU415_01640</name>
</gene>
<accession>A0ABT4UQX1</accession>
<evidence type="ECO:0000259" key="11">
    <source>
        <dbReference type="Pfam" id="PF07992"/>
    </source>
</evidence>
<dbReference type="RefSeq" id="WP_270946683.1">
    <property type="nucleotide sequence ID" value="NZ_JAQGLA010000002.1"/>
</dbReference>
<evidence type="ECO:0000256" key="5">
    <source>
        <dbReference type="ARBA" id="ARBA00022643"/>
    </source>
</evidence>
<dbReference type="PANTHER" id="PTHR42917:SF2">
    <property type="entry name" value="2,4-DIENOYL-COA REDUCTASE [(2E)-ENOYL-COA-PRODUCING]"/>
    <property type="match status" value="1"/>
</dbReference>
<feature type="domain" description="FAD/NAD(P)-binding" evidence="11">
    <location>
        <begin position="373"/>
        <end position="594"/>
    </location>
</feature>
<dbReference type="SUPFAM" id="SSF51395">
    <property type="entry name" value="FMN-linked oxidoreductases"/>
    <property type="match status" value="1"/>
</dbReference>
<dbReference type="Proteomes" id="UP001210380">
    <property type="component" value="Unassembled WGS sequence"/>
</dbReference>
<proteinExistence type="inferred from homology"/>
<evidence type="ECO:0000256" key="3">
    <source>
        <dbReference type="ARBA" id="ARBA00011048"/>
    </source>
</evidence>
<evidence type="ECO:0000256" key="7">
    <source>
        <dbReference type="ARBA" id="ARBA00023002"/>
    </source>
</evidence>
<evidence type="ECO:0000256" key="9">
    <source>
        <dbReference type="ARBA" id="ARBA00023014"/>
    </source>
</evidence>
<keyword evidence="6" id="KW-0479">Metal-binding</keyword>
<keyword evidence="7" id="KW-0560">Oxidoreductase</keyword>
<dbReference type="InterPro" id="IPR051793">
    <property type="entry name" value="NADH:flavin_oxidoreductase"/>
</dbReference>
<keyword evidence="13" id="KW-1185">Reference proteome</keyword>
<evidence type="ECO:0000256" key="2">
    <source>
        <dbReference type="ARBA" id="ARBA00001966"/>
    </source>
</evidence>
<keyword evidence="8" id="KW-0408">Iron</keyword>
<keyword evidence="9" id="KW-0411">Iron-sulfur</keyword>
<comment type="cofactor">
    <cofactor evidence="2">
        <name>[4Fe-4S] cluster</name>
        <dbReference type="ChEBI" id="CHEBI:49883"/>
    </cofactor>
</comment>
<organism evidence="12 13">
    <name type="scientific">Saccharopolyspora oryzae</name>
    <dbReference type="NCBI Taxonomy" id="2997343"/>
    <lineage>
        <taxon>Bacteria</taxon>
        <taxon>Bacillati</taxon>
        <taxon>Actinomycetota</taxon>
        <taxon>Actinomycetes</taxon>
        <taxon>Pseudonocardiales</taxon>
        <taxon>Pseudonocardiaceae</taxon>
        <taxon>Saccharopolyspora</taxon>
    </lineage>
</organism>
<dbReference type="PRINTS" id="PR00419">
    <property type="entry name" value="ADXRDTASE"/>
</dbReference>
<dbReference type="Pfam" id="PF00724">
    <property type="entry name" value="Oxidored_FMN"/>
    <property type="match status" value="1"/>
</dbReference>
<dbReference type="Gene3D" id="3.40.50.720">
    <property type="entry name" value="NAD(P)-binding Rossmann-like Domain"/>
    <property type="match status" value="1"/>
</dbReference>
<dbReference type="Gene3D" id="3.50.50.60">
    <property type="entry name" value="FAD/NAD(P)-binding domain"/>
    <property type="match status" value="1"/>
</dbReference>
<dbReference type="InterPro" id="IPR036188">
    <property type="entry name" value="FAD/NAD-bd_sf"/>
</dbReference>
<evidence type="ECO:0000313" key="12">
    <source>
        <dbReference type="EMBL" id="MDA3624116.1"/>
    </source>
</evidence>
<protein>
    <submittedName>
        <fullName evidence="12">Mycofactocin system FadH/OYE family oxidoreductase 1</fullName>
    </submittedName>
</protein>
<evidence type="ECO:0000256" key="8">
    <source>
        <dbReference type="ARBA" id="ARBA00023004"/>
    </source>
</evidence>
<evidence type="ECO:0000313" key="13">
    <source>
        <dbReference type="Proteomes" id="UP001210380"/>
    </source>
</evidence>
<name>A0ABT4UQX1_9PSEU</name>
<feature type="domain" description="NADH:flavin oxidoreductase/NADH oxidase N-terminal" evidence="10">
    <location>
        <begin position="15"/>
        <end position="325"/>
    </location>
</feature>
<evidence type="ECO:0000256" key="6">
    <source>
        <dbReference type="ARBA" id="ARBA00022723"/>
    </source>
</evidence>
<comment type="cofactor">
    <cofactor evidence="1">
        <name>FMN</name>
        <dbReference type="ChEBI" id="CHEBI:58210"/>
    </cofactor>
</comment>
<dbReference type="InterPro" id="IPR023967">
    <property type="entry name" value="CHP03996_oxidoreductase"/>
</dbReference>
<dbReference type="Pfam" id="PF07992">
    <property type="entry name" value="Pyr_redox_2"/>
    <property type="match status" value="1"/>
</dbReference>
<comment type="caution">
    <text evidence="12">The sequence shown here is derived from an EMBL/GenBank/DDBJ whole genome shotgun (WGS) entry which is preliminary data.</text>
</comment>
<dbReference type="SUPFAM" id="SSF51905">
    <property type="entry name" value="FAD/NAD(P)-binding domain"/>
    <property type="match status" value="1"/>
</dbReference>
<dbReference type="InterPro" id="IPR013785">
    <property type="entry name" value="Aldolase_TIM"/>
</dbReference>
<sequence>MRLTEGLRLGSADAPSRVLFGPHETNLGRGRAISDRHVAYYQARAAGGAGVIVTESASVHASDWPYERAPLAAECAPGWAAVAEACRPHGTVVLAGLGHSGAQGSSAFSQQVLWGPSRIPDVVSRELPMEIEQEQIDELVAGFGAAAASAVRAGLHGVELEAGQFSLLRQFLSGLTNQRSDGYGEDRKRLLHEVLTAVRDAVGEGVVGLRLSCDELAPWAGITPEQATEIAQAVSDLIDYLVVVRGSAMAISATRPDLHTEPGFNSDLCHQIRQAVSGPQVVLQGSVVDPGQAQQALDDGVADLVEMTRAQIAEPRLVELVRSGQPGRVRPCVLCNQKCRVRDNRNPIVSCIGEPFSGHEGTEQIGVPSAPREVLVVGGGPAGMEAARVLALAGHAVEIVERGQRLGGSLLLAAKVGGRERLRRLADWLEAEVRRLGVRVTLGTEIGDADLIGRDVMVATGSIPGPRAYQDFGGEVLDVADLLAREALPEGPVVVVDPIGDAVGVGVAELLAEQGRETAIVTQDQVVGTQLALTGDLADANGRLQRAGVRLEKRSLLREVHPGHVVLEDVFTAQRHEVPCAVVVHCGHRLPNPEPAGALRAGDCVAPRTIHEAILEGRRAAHRITALEGAR</sequence>
<keyword evidence="5" id="KW-0288">FMN</keyword>
<evidence type="ECO:0000259" key="10">
    <source>
        <dbReference type="Pfam" id="PF00724"/>
    </source>
</evidence>
<evidence type="ECO:0000256" key="1">
    <source>
        <dbReference type="ARBA" id="ARBA00001917"/>
    </source>
</evidence>
<comment type="similarity">
    <text evidence="3">In the N-terminal section; belongs to the NADH:flavin oxidoreductase/NADH oxidase family.</text>
</comment>
<dbReference type="NCBIfam" id="TIGR03996">
    <property type="entry name" value="mycofact_OYE_1"/>
    <property type="match status" value="1"/>
</dbReference>
<keyword evidence="4" id="KW-0285">Flavoprotein</keyword>
<reference evidence="12 13" key="1">
    <citation type="submission" date="2022-11" db="EMBL/GenBank/DDBJ databases">
        <title>Draft genome sequence of Saccharopolyspora sp. WRP15-2 isolated from rhizosphere soils of wild rice in Thailand.</title>
        <authorList>
            <person name="Duangmal K."/>
            <person name="Kammanee S."/>
            <person name="Muangham S."/>
        </authorList>
    </citation>
    <scope>NUCLEOTIDE SEQUENCE [LARGE SCALE GENOMIC DNA]</scope>
    <source>
        <strain evidence="12 13">WRP15-2</strain>
    </source>
</reference>
<dbReference type="InterPro" id="IPR023753">
    <property type="entry name" value="FAD/NAD-binding_dom"/>
</dbReference>
<dbReference type="Gene3D" id="3.20.20.70">
    <property type="entry name" value="Aldolase class I"/>
    <property type="match status" value="1"/>
</dbReference>
<dbReference type="PANTHER" id="PTHR42917">
    <property type="entry name" value="2,4-DIENOYL-COA REDUCTASE"/>
    <property type="match status" value="1"/>
</dbReference>
<dbReference type="InterPro" id="IPR001155">
    <property type="entry name" value="OxRdtase_FMN_N"/>
</dbReference>